<name>A0ABP9Z755_9FUNG</name>
<keyword evidence="1" id="KW-0472">Membrane</keyword>
<feature type="transmembrane region" description="Helical" evidence="1">
    <location>
        <begin position="80"/>
        <end position="100"/>
    </location>
</feature>
<organism evidence="2 3">
    <name type="scientific">Mucor flavus</name>
    <dbReference type="NCBI Taxonomy" id="439312"/>
    <lineage>
        <taxon>Eukaryota</taxon>
        <taxon>Fungi</taxon>
        <taxon>Fungi incertae sedis</taxon>
        <taxon>Mucoromycota</taxon>
        <taxon>Mucoromycotina</taxon>
        <taxon>Mucoromycetes</taxon>
        <taxon>Mucorales</taxon>
        <taxon>Mucorineae</taxon>
        <taxon>Mucoraceae</taxon>
        <taxon>Mucor</taxon>
    </lineage>
</organism>
<sequence>MKSLHCVYSGNRFADQYTLDLEGFMSPHEFTATINTFNTAAWHYPPPNPMGSGSLNYYLFCLSSMILVAVIIAIHYTHQIGFVLVLPFSFLAVSMIIVYWRRRKMTRFESAMIHLCSCMNATENVRGINFRLSYLTPEQQVSIHPSSIYATNRNQLPSYQSTCNTLSPPMYEIDKPTSTYYPNEKSMV</sequence>
<accession>A0ABP9Z755</accession>
<reference evidence="2 3" key="1">
    <citation type="submission" date="2024-04" db="EMBL/GenBank/DDBJ databases">
        <title>genome sequences of Mucor flavus KT1a and Helicostylum pulchrum KT1b strains isolated from the surface of a dry-aged beef.</title>
        <authorList>
            <person name="Toyotome T."/>
            <person name="Hosono M."/>
            <person name="Torimaru M."/>
            <person name="Fukuda K."/>
            <person name="Mikami N."/>
        </authorList>
    </citation>
    <scope>NUCLEOTIDE SEQUENCE [LARGE SCALE GENOMIC DNA]</scope>
    <source>
        <strain evidence="2 3">KT1a</strain>
    </source>
</reference>
<proteinExistence type="predicted"/>
<keyword evidence="3" id="KW-1185">Reference proteome</keyword>
<keyword evidence="1" id="KW-1133">Transmembrane helix</keyword>
<keyword evidence="1" id="KW-0812">Transmembrane</keyword>
<gene>
    <name evidence="2" type="ORF">MFLAVUS_008443</name>
</gene>
<evidence type="ECO:0000313" key="3">
    <source>
        <dbReference type="Proteomes" id="UP001473302"/>
    </source>
</evidence>
<dbReference type="Proteomes" id="UP001473302">
    <property type="component" value="Unassembled WGS sequence"/>
</dbReference>
<evidence type="ECO:0000313" key="2">
    <source>
        <dbReference type="EMBL" id="GAA5814940.1"/>
    </source>
</evidence>
<evidence type="ECO:0000256" key="1">
    <source>
        <dbReference type="SAM" id="Phobius"/>
    </source>
</evidence>
<dbReference type="EMBL" id="BAABUK010000023">
    <property type="protein sequence ID" value="GAA5814940.1"/>
    <property type="molecule type" value="Genomic_DNA"/>
</dbReference>
<feature type="transmembrane region" description="Helical" evidence="1">
    <location>
        <begin position="55"/>
        <end position="74"/>
    </location>
</feature>
<protein>
    <submittedName>
        <fullName evidence="2">Uncharacterized protein</fullName>
    </submittedName>
</protein>
<comment type="caution">
    <text evidence="2">The sequence shown here is derived from an EMBL/GenBank/DDBJ whole genome shotgun (WGS) entry which is preliminary data.</text>
</comment>